<dbReference type="SUPFAM" id="SSF53850">
    <property type="entry name" value="Periplasmic binding protein-like II"/>
    <property type="match status" value="1"/>
</dbReference>
<dbReference type="Gene3D" id="1.10.10.10">
    <property type="entry name" value="Winged helix-like DNA-binding domain superfamily/Winged helix DNA-binding domain"/>
    <property type="match status" value="1"/>
</dbReference>
<dbReference type="Gene3D" id="3.40.190.10">
    <property type="entry name" value="Periplasmic binding protein-like II"/>
    <property type="match status" value="2"/>
</dbReference>
<dbReference type="PROSITE" id="PS50931">
    <property type="entry name" value="HTH_LYSR"/>
    <property type="match status" value="1"/>
</dbReference>
<protein>
    <submittedName>
        <fullName evidence="6">LysR family transcriptional regulator</fullName>
    </submittedName>
</protein>
<dbReference type="InterPro" id="IPR000847">
    <property type="entry name" value="LysR_HTH_N"/>
</dbReference>
<dbReference type="EMBL" id="JBJDQH010000017">
    <property type="protein sequence ID" value="MFK4271296.1"/>
    <property type="molecule type" value="Genomic_DNA"/>
</dbReference>
<evidence type="ECO:0000313" key="7">
    <source>
        <dbReference type="Proteomes" id="UP001620295"/>
    </source>
</evidence>
<proteinExistence type="inferred from homology"/>
<dbReference type="Pfam" id="PF00126">
    <property type="entry name" value="HTH_1"/>
    <property type="match status" value="1"/>
</dbReference>
<organism evidence="6 7">
    <name type="scientific">Streptomyces milbemycinicus</name>
    <dbReference type="NCBI Taxonomy" id="476552"/>
    <lineage>
        <taxon>Bacteria</taxon>
        <taxon>Bacillati</taxon>
        <taxon>Actinomycetota</taxon>
        <taxon>Actinomycetes</taxon>
        <taxon>Kitasatosporales</taxon>
        <taxon>Streptomycetaceae</taxon>
        <taxon>Streptomyces</taxon>
    </lineage>
</organism>
<name>A0ABW8LZE5_9ACTN</name>
<accession>A0ABW8LZE5</accession>
<keyword evidence="2" id="KW-0805">Transcription regulation</keyword>
<gene>
    <name evidence="6" type="ORF">ACI2L5_41210</name>
</gene>
<dbReference type="Pfam" id="PF03466">
    <property type="entry name" value="LysR_substrate"/>
    <property type="match status" value="1"/>
</dbReference>
<keyword evidence="3" id="KW-0238">DNA-binding</keyword>
<evidence type="ECO:0000256" key="2">
    <source>
        <dbReference type="ARBA" id="ARBA00023015"/>
    </source>
</evidence>
<dbReference type="PRINTS" id="PR00039">
    <property type="entry name" value="HTHLYSR"/>
</dbReference>
<dbReference type="InterPro" id="IPR036390">
    <property type="entry name" value="WH_DNA-bd_sf"/>
</dbReference>
<evidence type="ECO:0000259" key="5">
    <source>
        <dbReference type="PROSITE" id="PS50931"/>
    </source>
</evidence>
<dbReference type="Proteomes" id="UP001620295">
    <property type="component" value="Unassembled WGS sequence"/>
</dbReference>
<evidence type="ECO:0000256" key="1">
    <source>
        <dbReference type="ARBA" id="ARBA00009437"/>
    </source>
</evidence>
<comment type="similarity">
    <text evidence="1">Belongs to the LysR transcriptional regulatory family.</text>
</comment>
<dbReference type="InterPro" id="IPR036388">
    <property type="entry name" value="WH-like_DNA-bd_sf"/>
</dbReference>
<comment type="caution">
    <text evidence="6">The sequence shown here is derived from an EMBL/GenBank/DDBJ whole genome shotgun (WGS) entry which is preliminary data.</text>
</comment>
<dbReference type="PANTHER" id="PTHR30126:SF39">
    <property type="entry name" value="HTH-TYPE TRANSCRIPTIONAL REGULATOR CYSL"/>
    <property type="match status" value="1"/>
</dbReference>
<evidence type="ECO:0000313" key="6">
    <source>
        <dbReference type="EMBL" id="MFK4271296.1"/>
    </source>
</evidence>
<keyword evidence="7" id="KW-1185">Reference proteome</keyword>
<dbReference type="SUPFAM" id="SSF46785">
    <property type="entry name" value="Winged helix' DNA-binding domain"/>
    <property type="match status" value="1"/>
</dbReference>
<evidence type="ECO:0000256" key="3">
    <source>
        <dbReference type="ARBA" id="ARBA00023125"/>
    </source>
</evidence>
<feature type="domain" description="HTH lysR-type" evidence="5">
    <location>
        <begin position="16"/>
        <end position="65"/>
    </location>
</feature>
<reference evidence="6 7" key="1">
    <citation type="submission" date="2024-11" db="EMBL/GenBank/DDBJ databases">
        <title>The Natural Products Discovery Center: Release of the First 8490 Sequenced Strains for Exploring Actinobacteria Biosynthetic Diversity.</title>
        <authorList>
            <person name="Kalkreuter E."/>
            <person name="Kautsar S.A."/>
            <person name="Yang D."/>
            <person name="Bader C.D."/>
            <person name="Teijaro C.N."/>
            <person name="Fluegel L."/>
            <person name="Davis C.M."/>
            <person name="Simpson J.R."/>
            <person name="Lauterbach L."/>
            <person name="Steele A.D."/>
            <person name="Gui C."/>
            <person name="Meng S."/>
            <person name="Li G."/>
            <person name="Viehrig K."/>
            <person name="Ye F."/>
            <person name="Su P."/>
            <person name="Kiefer A.F."/>
            <person name="Nichols A."/>
            <person name="Cepeda A.J."/>
            <person name="Yan W."/>
            <person name="Fan B."/>
            <person name="Jiang Y."/>
            <person name="Adhikari A."/>
            <person name="Zheng C.-J."/>
            <person name="Schuster L."/>
            <person name="Cowan T.M."/>
            <person name="Smanski M.J."/>
            <person name="Chevrette M.G."/>
            <person name="De Carvalho L.P.S."/>
            <person name="Shen B."/>
        </authorList>
    </citation>
    <scope>NUCLEOTIDE SEQUENCE [LARGE SCALE GENOMIC DNA]</scope>
    <source>
        <strain evidence="6 7">NPDC020863</strain>
    </source>
</reference>
<dbReference type="InterPro" id="IPR005119">
    <property type="entry name" value="LysR_subst-bd"/>
</dbReference>
<sequence length="303" mass="31306">MPLPRQVSDLSPYDLLLSVARLGSVGAAARAHGITQPAASARLSSLERRLGLALLQRTTQGSRLTAHGALVADWARTAVDAAAALDAGITSLRRSSGSRLPVAASLTVAEYLLPRWLAALHVASPQTAVALTAGNSEDVAAAVLTGDAEVGFVEGPELPEGLRARTVARDTLTVIVAPGHPWSRRRSGIEPRELAAMPLVSRERGSGTRRYLEHALAQQAGASLAQPLLELSSTTAIKSAVIEGVAPAVLSSLAVAGELAAGTLRRVPISGLALARELRLVHPAGRPLVGPAQDLAAIATRAR</sequence>
<keyword evidence="4" id="KW-0804">Transcription</keyword>
<dbReference type="RefSeq" id="WP_358641767.1">
    <property type="nucleotide sequence ID" value="NZ_JBFAEV010000020.1"/>
</dbReference>
<evidence type="ECO:0000256" key="4">
    <source>
        <dbReference type="ARBA" id="ARBA00023163"/>
    </source>
</evidence>
<dbReference type="PANTHER" id="PTHR30126">
    <property type="entry name" value="HTH-TYPE TRANSCRIPTIONAL REGULATOR"/>
    <property type="match status" value="1"/>
</dbReference>